<gene>
    <name evidence="2" type="ORF">B0H64DRAFT_320320</name>
</gene>
<dbReference type="PANTHER" id="PTHR43781:SF1">
    <property type="entry name" value="SACCHAROPINE DEHYDROGENASE"/>
    <property type="match status" value="1"/>
</dbReference>
<dbReference type="Gene3D" id="3.40.50.720">
    <property type="entry name" value="NAD(P)-binding Rossmann-like Domain"/>
    <property type="match status" value="1"/>
</dbReference>
<evidence type="ECO:0000259" key="1">
    <source>
        <dbReference type="Pfam" id="PF03435"/>
    </source>
</evidence>
<dbReference type="SUPFAM" id="SSF51735">
    <property type="entry name" value="NAD(P)-binding Rossmann-fold domains"/>
    <property type="match status" value="1"/>
</dbReference>
<sequence>MPELMIYGCTGYTGRLVAEYAKSLGLGFILAGRSENGVRALAARFDARYRAFDLGDELLIDASLQDVSVLLNCAGPFARTAGPLMEACIRSGTHYLDVAAELDGYHLADELDRKAREAKVMLMPGCGGSVAMLGCLAGHALERVERPVSLDIALCVAGPMSRGSVVSAAESSLATQCLERVWGALAQKQDAGAATSAFDFDDGKGQVACFPVTLPDLITIWKATKVPNIRTFVHASGNALAALPTGDLTSLPDGPTAQERAASPYHACVVVTSEDRSVKRAVLHTVNGYTFTSQASVEAVKRVLAGEAAGGFQTPAGMFGARFVESVAGTEIQDAVY</sequence>
<dbReference type="AlphaFoldDB" id="A0AAE0HIJ5"/>
<evidence type="ECO:0000313" key="2">
    <source>
        <dbReference type="EMBL" id="KAK3297135.1"/>
    </source>
</evidence>
<dbReference type="RefSeq" id="XP_062660649.1">
    <property type="nucleotide sequence ID" value="XM_062800459.1"/>
</dbReference>
<proteinExistence type="predicted"/>
<dbReference type="InterPro" id="IPR005097">
    <property type="entry name" value="Sacchrp_dh_NADP-bd"/>
</dbReference>
<dbReference type="GeneID" id="87837407"/>
<accession>A0AAE0HIJ5</accession>
<name>A0AAE0HIJ5_9PEZI</name>
<evidence type="ECO:0000313" key="3">
    <source>
        <dbReference type="Proteomes" id="UP001278766"/>
    </source>
</evidence>
<dbReference type="PANTHER" id="PTHR43781">
    <property type="entry name" value="SACCHAROPINE DEHYDROGENASE"/>
    <property type="match status" value="1"/>
</dbReference>
<keyword evidence="3" id="KW-1185">Reference proteome</keyword>
<dbReference type="Proteomes" id="UP001278766">
    <property type="component" value="Unassembled WGS sequence"/>
</dbReference>
<dbReference type="EMBL" id="JAUEPN010000003">
    <property type="protein sequence ID" value="KAK3297135.1"/>
    <property type="molecule type" value="Genomic_DNA"/>
</dbReference>
<organism evidence="2 3">
    <name type="scientific">Chaetomium fimeti</name>
    <dbReference type="NCBI Taxonomy" id="1854472"/>
    <lineage>
        <taxon>Eukaryota</taxon>
        <taxon>Fungi</taxon>
        <taxon>Dikarya</taxon>
        <taxon>Ascomycota</taxon>
        <taxon>Pezizomycotina</taxon>
        <taxon>Sordariomycetes</taxon>
        <taxon>Sordariomycetidae</taxon>
        <taxon>Sordariales</taxon>
        <taxon>Chaetomiaceae</taxon>
        <taxon>Chaetomium</taxon>
    </lineage>
</organism>
<protein>
    <submittedName>
        <fullName evidence="2">Saccharopine dehydrogenase-domain-containing protein</fullName>
    </submittedName>
</protein>
<reference evidence="2" key="2">
    <citation type="submission" date="2023-06" db="EMBL/GenBank/DDBJ databases">
        <authorList>
            <consortium name="Lawrence Berkeley National Laboratory"/>
            <person name="Haridas S."/>
            <person name="Hensen N."/>
            <person name="Bonometti L."/>
            <person name="Westerberg I."/>
            <person name="Brannstrom I.O."/>
            <person name="Guillou S."/>
            <person name="Cros-Aarteil S."/>
            <person name="Calhoun S."/>
            <person name="Kuo A."/>
            <person name="Mondo S."/>
            <person name="Pangilinan J."/>
            <person name="Riley R."/>
            <person name="Labutti K."/>
            <person name="Andreopoulos B."/>
            <person name="Lipzen A."/>
            <person name="Chen C."/>
            <person name="Yanf M."/>
            <person name="Daum C."/>
            <person name="Ng V."/>
            <person name="Clum A."/>
            <person name="Steindorff A."/>
            <person name="Ohm R."/>
            <person name="Martin F."/>
            <person name="Silar P."/>
            <person name="Natvig D."/>
            <person name="Lalanne C."/>
            <person name="Gautier V."/>
            <person name="Ament-Velasquez S.L."/>
            <person name="Kruys A."/>
            <person name="Hutchinson M.I."/>
            <person name="Powell A.J."/>
            <person name="Barry K."/>
            <person name="Miller A.N."/>
            <person name="Grigoriev I.V."/>
            <person name="Debuchy R."/>
            <person name="Gladieux P."/>
            <person name="Thoren M.H."/>
            <person name="Johannesson H."/>
        </authorList>
    </citation>
    <scope>NUCLEOTIDE SEQUENCE</scope>
    <source>
        <strain evidence="2">CBS 168.71</strain>
    </source>
</reference>
<reference evidence="2" key="1">
    <citation type="journal article" date="2023" name="Mol. Phylogenet. Evol.">
        <title>Genome-scale phylogeny and comparative genomics of the fungal order Sordariales.</title>
        <authorList>
            <person name="Hensen N."/>
            <person name="Bonometti L."/>
            <person name="Westerberg I."/>
            <person name="Brannstrom I.O."/>
            <person name="Guillou S."/>
            <person name="Cros-Aarteil S."/>
            <person name="Calhoun S."/>
            <person name="Haridas S."/>
            <person name="Kuo A."/>
            <person name="Mondo S."/>
            <person name="Pangilinan J."/>
            <person name="Riley R."/>
            <person name="LaButti K."/>
            <person name="Andreopoulos B."/>
            <person name="Lipzen A."/>
            <person name="Chen C."/>
            <person name="Yan M."/>
            <person name="Daum C."/>
            <person name="Ng V."/>
            <person name="Clum A."/>
            <person name="Steindorff A."/>
            <person name="Ohm R.A."/>
            <person name="Martin F."/>
            <person name="Silar P."/>
            <person name="Natvig D.O."/>
            <person name="Lalanne C."/>
            <person name="Gautier V."/>
            <person name="Ament-Velasquez S.L."/>
            <person name="Kruys A."/>
            <person name="Hutchinson M.I."/>
            <person name="Powell A.J."/>
            <person name="Barry K."/>
            <person name="Miller A.N."/>
            <person name="Grigoriev I.V."/>
            <person name="Debuchy R."/>
            <person name="Gladieux P."/>
            <person name="Hiltunen Thoren M."/>
            <person name="Johannesson H."/>
        </authorList>
    </citation>
    <scope>NUCLEOTIDE SEQUENCE</scope>
    <source>
        <strain evidence="2">CBS 168.71</strain>
    </source>
</reference>
<comment type="caution">
    <text evidence="2">The sequence shown here is derived from an EMBL/GenBank/DDBJ whole genome shotgun (WGS) entry which is preliminary data.</text>
</comment>
<dbReference type="InterPro" id="IPR036291">
    <property type="entry name" value="NAD(P)-bd_dom_sf"/>
</dbReference>
<dbReference type="Pfam" id="PF03435">
    <property type="entry name" value="Sacchrp_dh_NADP"/>
    <property type="match status" value="1"/>
</dbReference>
<feature type="domain" description="Saccharopine dehydrogenase NADP binding" evidence="1">
    <location>
        <begin position="5"/>
        <end position="120"/>
    </location>
</feature>